<keyword evidence="1" id="KW-1133">Transmembrane helix</keyword>
<gene>
    <name evidence="2" type="ORF">JVT61DRAFT_2015</name>
</gene>
<dbReference type="Proteomes" id="UP000683000">
    <property type="component" value="Unassembled WGS sequence"/>
</dbReference>
<name>A0A8I2YQK9_9AGAM</name>
<comment type="caution">
    <text evidence="2">The sequence shown here is derived from an EMBL/GenBank/DDBJ whole genome shotgun (WGS) entry which is preliminary data.</text>
</comment>
<keyword evidence="3" id="KW-1185">Reference proteome</keyword>
<dbReference type="PANTHER" id="PTHR39476">
    <property type="entry name" value="NADH:UBIQUINONE OXIDOREDUCTASE 6.6KD SUBUNIT"/>
    <property type="match status" value="1"/>
</dbReference>
<keyword evidence="1" id="KW-0472">Membrane</keyword>
<evidence type="ECO:0000313" key="2">
    <source>
        <dbReference type="EMBL" id="KAG6376047.1"/>
    </source>
</evidence>
<keyword evidence="1" id="KW-0812">Transmembrane</keyword>
<proteinExistence type="predicted"/>
<dbReference type="EMBL" id="JAGFBS010000012">
    <property type="protein sequence ID" value="KAG6376047.1"/>
    <property type="molecule type" value="Genomic_DNA"/>
</dbReference>
<feature type="transmembrane region" description="Helical" evidence="1">
    <location>
        <begin position="124"/>
        <end position="143"/>
    </location>
</feature>
<dbReference type="PANTHER" id="PTHR39476:SF1">
    <property type="entry name" value="NADH DEHYDROGENASE [UBIQUINONE] 1 BETA SUBCOMPLEX SUBUNIT 4"/>
    <property type="match status" value="1"/>
</dbReference>
<dbReference type="OrthoDB" id="15108at2759"/>
<reference evidence="2" key="1">
    <citation type="submission" date="2021-03" db="EMBL/GenBank/DDBJ databases">
        <title>Evolutionary innovations through gain and loss of genes in the ectomycorrhizal Boletales.</title>
        <authorList>
            <person name="Wu G."/>
            <person name="Miyauchi S."/>
            <person name="Morin E."/>
            <person name="Yang Z.-L."/>
            <person name="Xu J."/>
            <person name="Martin F.M."/>
        </authorList>
    </citation>
    <scope>NUCLEOTIDE SEQUENCE</scope>
    <source>
        <strain evidence="2">BR01</strain>
    </source>
</reference>
<evidence type="ECO:0000256" key="1">
    <source>
        <dbReference type="SAM" id="Phobius"/>
    </source>
</evidence>
<evidence type="ECO:0000313" key="3">
    <source>
        <dbReference type="Proteomes" id="UP000683000"/>
    </source>
</evidence>
<organism evidence="2 3">
    <name type="scientific">Boletus reticuloceps</name>
    <dbReference type="NCBI Taxonomy" id="495285"/>
    <lineage>
        <taxon>Eukaryota</taxon>
        <taxon>Fungi</taxon>
        <taxon>Dikarya</taxon>
        <taxon>Basidiomycota</taxon>
        <taxon>Agaricomycotina</taxon>
        <taxon>Agaricomycetes</taxon>
        <taxon>Agaricomycetidae</taxon>
        <taxon>Boletales</taxon>
        <taxon>Boletineae</taxon>
        <taxon>Boletaceae</taxon>
        <taxon>Boletoideae</taxon>
        <taxon>Boletus</taxon>
    </lineage>
</organism>
<dbReference type="AlphaFoldDB" id="A0A8I2YQK9"/>
<protein>
    <submittedName>
        <fullName evidence="2">Uncharacterized protein</fullName>
    </submittedName>
</protein>
<sequence>MKVKFPWQLGYSIIRFDQTTHNNLLRHHQVLVGNGRCEYVRAHSALSSTTLTDKKPLCRLLQGAPNQSLSYLRLTDPVLPRSIPLLSDGIVWCVIPTHITSGDVVQATIQREDAYKHFRFTRRATLISLTGFVFVPGAIYYLASQTHLKYKWTGKRRGESLTEH</sequence>
<accession>A0A8I2YQK9</accession>